<dbReference type="AlphaFoldDB" id="A0A2R8A1E0"/>
<dbReference type="PANTHER" id="PTHR36203">
    <property type="entry name" value="ASCORBATE-SPECIFIC PTS SYSTEM EIIA COMPONENT"/>
    <property type="match status" value="1"/>
</dbReference>
<dbReference type="Pfam" id="PF00359">
    <property type="entry name" value="PTS_EIIA_2"/>
    <property type="match status" value="1"/>
</dbReference>
<sequence>MLSLKNSLIENNSIRLNQHAQNWQEAIKIATAPLVDSHAVEEKYSDAIIASTLHYGPYYILMPGLAMPHARPSDGVNQDAFSLVVLKEPVVFSDGKEISILITLAATSSAIHTSIAIPQIIAVFELPNIVERLLKVETSEEVLELIDEADFSQYI</sequence>
<evidence type="ECO:0000313" key="12">
    <source>
        <dbReference type="EMBL" id="TFJ25152.1"/>
    </source>
</evidence>
<keyword evidence="4" id="KW-0597">Phosphoprotein</keyword>
<gene>
    <name evidence="12" type="ORF">CKN69_11095</name>
</gene>
<dbReference type="Proteomes" id="UP000297938">
    <property type="component" value="Unassembled WGS sequence"/>
</dbReference>
<feature type="domain" description="PTS EIIA type-2" evidence="11">
    <location>
        <begin position="7"/>
        <end position="149"/>
    </location>
</feature>
<dbReference type="PANTHER" id="PTHR36203:SF1">
    <property type="entry name" value="ASCORBATE-SPECIFIC PTS SYSTEM EIIA COMPONENT"/>
    <property type="match status" value="1"/>
</dbReference>
<organism evidence="12 13">
    <name type="scientific">Carnobacterium divergens</name>
    <name type="common">Lactobacillus divergens</name>
    <dbReference type="NCBI Taxonomy" id="2748"/>
    <lineage>
        <taxon>Bacteria</taxon>
        <taxon>Bacillati</taxon>
        <taxon>Bacillota</taxon>
        <taxon>Bacilli</taxon>
        <taxon>Lactobacillales</taxon>
        <taxon>Carnobacteriaceae</taxon>
        <taxon>Carnobacterium</taxon>
    </lineage>
</organism>
<evidence type="ECO:0000256" key="3">
    <source>
        <dbReference type="ARBA" id="ARBA00022490"/>
    </source>
</evidence>
<evidence type="ECO:0000256" key="4">
    <source>
        <dbReference type="ARBA" id="ARBA00022553"/>
    </source>
</evidence>
<comment type="subcellular location">
    <subcellularLocation>
        <location evidence="1">Cytoplasm</location>
    </subcellularLocation>
</comment>
<dbReference type="CDD" id="cd00211">
    <property type="entry name" value="PTS_IIA_fru"/>
    <property type="match status" value="1"/>
</dbReference>
<dbReference type="InterPro" id="IPR051351">
    <property type="entry name" value="Ascorbate-PTS_EIIA_comp"/>
</dbReference>
<accession>A0A2R8A1E0</accession>
<name>A0A2R8A1E0_CARDV</name>
<evidence type="ECO:0000256" key="9">
    <source>
        <dbReference type="ARBA" id="ARBA00041175"/>
    </source>
</evidence>
<dbReference type="GO" id="GO:0016301">
    <property type="term" value="F:kinase activity"/>
    <property type="evidence" value="ECO:0007669"/>
    <property type="project" value="UniProtKB-KW"/>
</dbReference>
<comment type="caution">
    <text evidence="12">The sequence shown here is derived from an EMBL/GenBank/DDBJ whole genome shotgun (WGS) entry which is preliminary data.</text>
</comment>
<keyword evidence="6" id="KW-0598">Phosphotransferase system</keyword>
<protein>
    <recommendedName>
        <fullName evidence="9">Ascorbate-specific PTS system EIIA component</fullName>
    </recommendedName>
    <alternativeName>
        <fullName evidence="10">Ascorbate-specific phosphotransferase enzyme IIA component</fullName>
    </alternativeName>
</protein>
<evidence type="ECO:0000256" key="8">
    <source>
        <dbReference type="ARBA" id="ARBA00037387"/>
    </source>
</evidence>
<evidence type="ECO:0000313" key="13">
    <source>
        <dbReference type="Proteomes" id="UP000297938"/>
    </source>
</evidence>
<evidence type="ECO:0000256" key="7">
    <source>
        <dbReference type="ARBA" id="ARBA00022777"/>
    </source>
</evidence>
<evidence type="ECO:0000256" key="5">
    <source>
        <dbReference type="ARBA" id="ARBA00022679"/>
    </source>
</evidence>
<evidence type="ECO:0000259" key="11">
    <source>
        <dbReference type="PROSITE" id="PS51094"/>
    </source>
</evidence>
<dbReference type="PROSITE" id="PS51094">
    <property type="entry name" value="PTS_EIIA_TYPE_2"/>
    <property type="match status" value="1"/>
</dbReference>
<dbReference type="RefSeq" id="WP_074402549.1">
    <property type="nucleotide sequence ID" value="NZ_CBCPJQ010000001.1"/>
</dbReference>
<dbReference type="InterPro" id="IPR002178">
    <property type="entry name" value="PTS_EIIA_type-2_dom"/>
</dbReference>
<evidence type="ECO:0000256" key="10">
    <source>
        <dbReference type="ARBA" id="ARBA00042072"/>
    </source>
</evidence>
<keyword evidence="5" id="KW-0808">Transferase</keyword>
<dbReference type="GO" id="GO:0009401">
    <property type="term" value="P:phosphoenolpyruvate-dependent sugar phosphotransferase system"/>
    <property type="evidence" value="ECO:0007669"/>
    <property type="project" value="UniProtKB-KW"/>
</dbReference>
<dbReference type="Gene3D" id="3.40.930.10">
    <property type="entry name" value="Mannitol-specific EII, Chain A"/>
    <property type="match status" value="1"/>
</dbReference>
<dbReference type="EMBL" id="NRPP01000017">
    <property type="protein sequence ID" value="TFJ25152.1"/>
    <property type="molecule type" value="Genomic_DNA"/>
</dbReference>
<keyword evidence="3" id="KW-0963">Cytoplasm</keyword>
<proteinExistence type="predicted"/>
<keyword evidence="2" id="KW-0813">Transport</keyword>
<comment type="function">
    <text evidence="8">The phosphoenolpyruvate-dependent sugar phosphotransferase system (sugar PTS), a major carbohydrate active transport system, catalyzes the phosphorylation of incoming sugar substrates concomitantly with their translocation across the cell membrane. The enzyme II UlaABC PTS system is involved in ascorbate transport.</text>
</comment>
<evidence type="ECO:0000256" key="2">
    <source>
        <dbReference type="ARBA" id="ARBA00022448"/>
    </source>
</evidence>
<dbReference type="STRING" id="2748.CDIV41_320104"/>
<dbReference type="SUPFAM" id="SSF55804">
    <property type="entry name" value="Phoshotransferase/anion transport protein"/>
    <property type="match status" value="1"/>
</dbReference>
<dbReference type="GO" id="GO:0005737">
    <property type="term" value="C:cytoplasm"/>
    <property type="evidence" value="ECO:0007669"/>
    <property type="project" value="UniProtKB-SubCell"/>
</dbReference>
<evidence type="ECO:0000256" key="6">
    <source>
        <dbReference type="ARBA" id="ARBA00022683"/>
    </source>
</evidence>
<dbReference type="InterPro" id="IPR016152">
    <property type="entry name" value="PTrfase/Anion_transptr"/>
</dbReference>
<evidence type="ECO:0000256" key="1">
    <source>
        <dbReference type="ARBA" id="ARBA00004496"/>
    </source>
</evidence>
<reference evidence="12 13" key="1">
    <citation type="journal article" date="2018" name="Int. J. Food Microbiol.">
        <title>Growth of Carnobacterium spp. isolated from chilled vacuum-packaged meat under relevant acidic conditions.</title>
        <authorList>
            <person name="Zhang P."/>
            <person name="Badoni M."/>
            <person name="Ganzle M."/>
            <person name="Yang X."/>
        </authorList>
    </citation>
    <scope>NUCLEOTIDE SEQUENCE [LARGE SCALE GENOMIC DNA]</scope>
    <source>
        <strain evidence="12 13">B2</strain>
    </source>
</reference>
<keyword evidence="7" id="KW-0418">Kinase</keyword>